<comment type="caution">
    <text evidence="1">The sequence shown here is derived from an EMBL/GenBank/DDBJ whole genome shotgun (WGS) entry which is preliminary data.</text>
</comment>
<protein>
    <submittedName>
        <fullName evidence="1">Uncharacterized protein</fullName>
    </submittedName>
</protein>
<gene>
    <name evidence="1" type="ORF">RQP53_16780</name>
</gene>
<evidence type="ECO:0000313" key="1">
    <source>
        <dbReference type="EMBL" id="MDT9000934.1"/>
    </source>
</evidence>
<dbReference type="Proteomes" id="UP001246372">
    <property type="component" value="Unassembled WGS sequence"/>
</dbReference>
<dbReference type="RefSeq" id="WP_315651820.1">
    <property type="nucleotide sequence ID" value="NZ_JAVXZY010000007.1"/>
</dbReference>
<dbReference type="EMBL" id="JAVXZY010000007">
    <property type="protein sequence ID" value="MDT9000934.1"/>
    <property type="molecule type" value="Genomic_DNA"/>
</dbReference>
<proteinExistence type="predicted"/>
<reference evidence="1" key="1">
    <citation type="submission" date="2023-09" db="EMBL/GenBank/DDBJ databases">
        <title>Paucibacter sp. APW11 Genome sequencing and assembly.</title>
        <authorList>
            <person name="Kim I."/>
        </authorList>
    </citation>
    <scope>NUCLEOTIDE SEQUENCE</scope>
    <source>
        <strain evidence="1">APW11</strain>
    </source>
</reference>
<name>A0ABU3PED5_9BURK</name>
<sequence>MGSAVSSVFGGGGAGGILGAVGGIVGGVFGGPIGSMIGQAVGNLLNQAIGQAFNQVVDNLVSNHGMPKFLGDEVKAKVGDTLGRLQHQVPDAATNAAKDHFGSAIQEFQHNFANDLTAAILKALGKKASGADGSDGSGGAPAGKGWLQAIARAMGEHLGDKAAEMVSLSEQMTALDKESAGTTKAVADAGAKLDQGGKGGALAGAQSQDQANARKFNQLMTQFQATSQEYGMLNNTYSSAIKALGEALSSMARKQ</sequence>
<keyword evidence="2" id="KW-1185">Reference proteome</keyword>
<organism evidence="1 2">
    <name type="scientific">Roseateles aquae</name>
    <dbReference type="NCBI Taxonomy" id="3077235"/>
    <lineage>
        <taxon>Bacteria</taxon>
        <taxon>Pseudomonadati</taxon>
        <taxon>Pseudomonadota</taxon>
        <taxon>Betaproteobacteria</taxon>
        <taxon>Burkholderiales</taxon>
        <taxon>Sphaerotilaceae</taxon>
        <taxon>Roseateles</taxon>
    </lineage>
</organism>
<accession>A0ABU3PED5</accession>
<evidence type="ECO:0000313" key="2">
    <source>
        <dbReference type="Proteomes" id="UP001246372"/>
    </source>
</evidence>